<sequence>MKQPEQPNNDNLWLRKSFQTMSLVSAIGIDLAGCTIGGYYLGKWIGDKWGNTGLWVGLCVLFGMLSGAASIVALIRKATRNSDER</sequence>
<name>A0A6M1PGF6_9BACL</name>
<organism evidence="2 3">
    <name type="scientific">Paenibacillus apii</name>
    <dbReference type="NCBI Taxonomy" id="1850370"/>
    <lineage>
        <taxon>Bacteria</taxon>
        <taxon>Bacillati</taxon>
        <taxon>Bacillota</taxon>
        <taxon>Bacilli</taxon>
        <taxon>Bacillales</taxon>
        <taxon>Paenibacillaceae</taxon>
        <taxon>Paenibacillus</taxon>
    </lineage>
</organism>
<comment type="caution">
    <text evidence="2">The sequence shown here is derived from an EMBL/GenBank/DDBJ whole genome shotgun (WGS) entry which is preliminary data.</text>
</comment>
<feature type="transmembrane region" description="Helical" evidence="1">
    <location>
        <begin position="21"/>
        <end position="42"/>
    </location>
</feature>
<feature type="transmembrane region" description="Helical" evidence="1">
    <location>
        <begin position="54"/>
        <end position="75"/>
    </location>
</feature>
<dbReference type="Proteomes" id="UP000480151">
    <property type="component" value="Unassembled WGS sequence"/>
</dbReference>
<gene>
    <name evidence="2" type="ORF">G5B47_07545</name>
</gene>
<dbReference type="RefSeq" id="WP_165096286.1">
    <property type="nucleotide sequence ID" value="NZ_JAAKGU010000002.1"/>
</dbReference>
<dbReference type="Pfam" id="PF09527">
    <property type="entry name" value="ATPase_gene1"/>
    <property type="match status" value="1"/>
</dbReference>
<keyword evidence="1" id="KW-0472">Membrane</keyword>
<dbReference type="InterPro" id="IPR032820">
    <property type="entry name" value="ATPase_put"/>
</dbReference>
<keyword evidence="1" id="KW-1133">Transmembrane helix</keyword>
<evidence type="ECO:0000313" key="3">
    <source>
        <dbReference type="Proteomes" id="UP000480151"/>
    </source>
</evidence>
<keyword evidence="1" id="KW-0812">Transmembrane</keyword>
<dbReference type="EMBL" id="JAAKGU010000002">
    <property type="protein sequence ID" value="NGM82266.1"/>
    <property type="molecule type" value="Genomic_DNA"/>
</dbReference>
<accession>A0A6M1PGF6</accession>
<evidence type="ECO:0000256" key="1">
    <source>
        <dbReference type="SAM" id="Phobius"/>
    </source>
</evidence>
<keyword evidence="3" id="KW-1185">Reference proteome</keyword>
<protein>
    <submittedName>
        <fullName evidence="2">AtpZ/AtpI family protein</fullName>
    </submittedName>
</protein>
<proteinExistence type="predicted"/>
<reference evidence="2 3" key="1">
    <citation type="submission" date="2020-02" db="EMBL/GenBank/DDBJ databases">
        <authorList>
            <person name="Gao J."/>
            <person name="Sun J."/>
        </authorList>
    </citation>
    <scope>NUCLEOTIDE SEQUENCE [LARGE SCALE GENOMIC DNA]</scope>
    <source>
        <strain evidence="2 3">7124</strain>
    </source>
</reference>
<dbReference type="AlphaFoldDB" id="A0A6M1PGF6"/>
<evidence type="ECO:0000313" key="2">
    <source>
        <dbReference type="EMBL" id="NGM82266.1"/>
    </source>
</evidence>